<keyword evidence="2" id="KW-1185">Reference proteome</keyword>
<sequence length="62" mass="7437">MYHHEMMRAIADERVRVRRTEARGVRDARLARRAREYWAERAERIAARSARRPRRHGAAPAR</sequence>
<dbReference type="RefSeq" id="WP_132205856.1">
    <property type="nucleotide sequence ID" value="NZ_SMKY01000464.1"/>
</dbReference>
<organism evidence="1 2">
    <name type="scientific">Actinomadura darangshiensis</name>
    <dbReference type="NCBI Taxonomy" id="705336"/>
    <lineage>
        <taxon>Bacteria</taxon>
        <taxon>Bacillati</taxon>
        <taxon>Actinomycetota</taxon>
        <taxon>Actinomycetes</taxon>
        <taxon>Streptosporangiales</taxon>
        <taxon>Thermomonosporaceae</taxon>
        <taxon>Actinomadura</taxon>
    </lineage>
</organism>
<dbReference type="AlphaFoldDB" id="A0A4R4ZU03"/>
<evidence type="ECO:0000313" key="1">
    <source>
        <dbReference type="EMBL" id="TDD61826.1"/>
    </source>
</evidence>
<proteinExistence type="predicted"/>
<dbReference type="Proteomes" id="UP000295578">
    <property type="component" value="Unassembled WGS sequence"/>
</dbReference>
<accession>A0A4R4ZU03</accession>
<evidence type="ECO:0000313" key="2">
    <source>
        <dbReference type="Proteomes" id="UP000295578"/>
    </source>
</evidence>
<gene>
    <name evidence="1" type="ORF">E1293_44630</name>
</gene>
<protein>
    <submittedName>
        <fullName evidence="1">Uncharacterized protein</fullName>
    </submittedName>
</protein>
<dbReference type="EMBL" id="SMKY01000464">
    <property type="protein sequence ID" value="TDD61826.1"/>
    <property type="molecule type" value="Genomic_DNA"/>
</dbReference>
<comment type="caution">
    <text evidence="1">The sequence shown here is derived from an EMBL/GenBank/DDBJ whole genome shotgun (WGS) entry which is preliminary data.</text>
</comment>
<name>A0A4R4ZU03_9ACTN</name>
<reference evidence="1 2" key="1">
    <citation type="submission" date="2019-03" db="EMBL/GenBank/DDBJ databases">
        <title>Draft genome sequences of novel Actinobacteria.</title>
        <authorList>
            <person name="Sahin N."/>
            <person name="Ay H."/>
            <person name="Saygin H."/>
        </authorList>
    </citation>
    <scope>NUCLEOTIDE SEQUENCE [LARGE SCALE GENOMIC DNA]</scope>
    <source>
        <strain evidence="1 2">DSM 45941</strain>
    </source>
</reference>